<dbReference type="PANTHER" id="PTHR40084">
    <property type="entry name" value="PHOSPHOHYDROLASE, PHP FAMILY"/>
    <property type="match status" value="1"/>
</dbReference>
<gene>
    <name evidence="1" type="ORF">ABID56_000474</name>
</gene>
<dbReference type="Proteomes" id="UP001549167">
    <property type="component" value="Unassembled WGS sequence"/>
</dbReference>
<name>A0ABV2KUL3_9BACI</name>
<keyword evidence="2" id="KW-1185">Reference proteome</keyword>
<proteinExistence type="predicted"/>
<protein>
    <submittedName>
        <fullName evidence="1">Uncharacterized protein (TIGR00375 family)</fullName>
    </submittedName>
</protein>
<sequence length="387" mass="43379">MKRYYVDGHIHIGRTNTNRAVKITASDQLTLHHILSFAKEAKGLDMIGIIDCHSPDVLNELKHLVRQGEINELPGGGLSTGDLTILLGSEIELYDANCSGPIHVLCYFPTLEMMSSFANWYQSYVSNPHLSSQRMYCDANTLQREVKERSGLFIPAHIFTPFKSLYGKGVQHHLTEVLNSELIDGVELGLSCDTSMAETIPELEGYTFLTNSDAHSLEMIGREYQALTLYEPSFQAFKDALYKQNSCRVEANFGLNPQLGKYYTSVCRECWQEVQQLDVCEHCGSNKTVKGVPTRIQEVAKAQGVGKRWVRPPYINQIPLHYVPGIGSALLKRLREQLHHDMYVIHEASLDELQSIVKPSIASRIMQLRKGELTVSPGGGGQYGHIE</sequence>
<dbReference type="PANTHER" id="PTHR40084:SF1">
    <property type="entry name" value="PHOSPHOTRANSFERASE"/>
    <property type="match status" value="1"/>
</dbReference>
<dbReference type="EMBL" id="JBEPMX010000001">
    <property type="protein sequence ID" value="MET3682395.1"/>
    <property type="molecule type" value="Genomic_DNA"/>
</dbReference>
<comment type="caution">
    <text evidence="1">The sequence shown here is derived from an EMBL/GenBank/DDBJ whole genome shotgun (WGS) entry which is preliminary data.</text>
</comment>
<accession>A0ABV2KUL3</accession>
<reference evidence="1 2" key="1">
    <citation type="submission" date="2024-06" db="EMBL/GenBank/DDBJ databases">
        <title>Genomic Encyclopedia of Type Strains, Phase IV (KMG-IV): sequencing the most valuable type-strain genomes for metagenomic binning, comparative biology and taxonomic classification.</title>
        <authorList>
            <person name="Goeker M."/>
        </authorList>
    </citation>
    <scope>NUCLEOTIDE SEQUENCE [LARGE SCALE GENOMIC DNA]</scope>
    <source>
        <strain evidence="1 2">DSM 23520</strain>
    </source>
</reference>
<dbReference type="CDD" id="cd19067">
    <property type="entry name" value="PfuEndoQ-like"/>
    <property type="match status" value="1"/>
</dbReference>
<dbReference type="SUPFAM" id="SSF89550">
    <property type="entry name" value="PHP domain-like"/>
    <property type="match status" value="1"/>
</dbReference>
<organism evidence="1 2">
    <name type="scientific">Alkalibacillus flavidus</name>
    <dbReference type="NCBI Taxonomy" id="546021"/>
    <lineage>
        <taxon>Bacteria</taxon>
        <taxon>Bacillati</taxon>
        <taxon>Bacillota</taxon>
        <taxon>Bacilli</taxon>
        <taxon>Bacillales</taxon>
        <taxon>Bacillaceae</taxon>
        <taxon>Alkalibacillus</taxon>
    </lineage>
</organism>
<dbReference type="RefSeq" id="WP_354218933.1">
    <property type="nucleotide sequence ID" value="NZ_JBEPMX010000001.1"/>
</dbReference>
<dbReference type="InterPro" id="IPR016195">
    <property type="entry name" value="Pol/histidinol_Pase-like"/>
</dbReference>
<evidence type="ECO:0000313" key="1">
    <source>
        <dbReference type="EMBL" id="MET3682395.1"/>
    </source>
</evidence>
<evidence type="ECO:0000313" key="2">
    <source>
        <dbReference type="Proteomes" id="UP001549167"/>
    </source>
</evidence>
<dbReference type="Gene3D" id="3.20.20.140">
    <property type="entry name" value="Metal-dependent hydrolases"/>
    <property type="match status" value="1"/>
</dbReference>